<comment type="subcellular location">
    <subcellularLocation>
        <location evidence="6">Cell membrane</location>
        <topology evidence="6">Multi-pass membrane protein</topology>
    </subcellularLocation>
    <subcellularLocation>
        <location evidence="1">Membrane</location>
        <topology evidence="1">Multi-pass membrane protein</topology>
    </subcellularLocation>
</comment>
<dbReference type="PANTHER" id="PTHR43229:SF2">
    <property type="entry name" value="NODULATION PROTEIN J"/>
    <property type="match status" value="1"/>
</dbReference>
<name>A0ABY5YXB0_9ACTN</name>
<keyword evidence="4 6" id="KW-0472">Membrane</keyword>
<feature type="transmembrane region" description="Helical" evidence="6">
    <location>
        <begin position="130"/>
        <end position="149"/>
    </location>
</feature>
<reference evidence="8" key="1">
    <citation type="submission" date="2021-04" db="EMBL/GenBank/DDBJ databases">
        <title>Biosynthetic gene clusters of Dactylosporangioum roseum.</title>
        <authorList>
            <person name="Hartkoorn R.C."/>
            <person name="Beaudoing E."/>
            <person name="Hot D."/>
            <person name="Moureu S."/>
        </authorList>
    </citation>
    <scope>NUCLEOTIDE SEQUENCE</scope>
    <source>
        <strain evidence="8">NRRL B-16295</strain>
    </source>
</reference>
<dbReference type="InterPro" id="IPR000412">
    <property type="entry name" value="ABC_2_transport"/>
</dbReference>
<feature type="transmembrane region" description="Helical" evidence="6">
    <location>
        <begin position="78"/>
        <end position="100"/>
    </location>
</feature>
<dbReference type="Proteomes" id="UP001058271">
    <property type="component" value="Chromosome"/>
</dbReference>
<gene>
    <name evidence="8" type="ORF">Drose_24530</name>
</gene>
<feature type="transmembrane region" description="Helical" evidence="6">
    <location>
        <begin position="191"/>
        <end position="210"/>
    </location>
</feature>
<evidence type="ECO:0000256" key="2">
    <source>
        <dbReference type="ARBA" id="ARBA00022692"/>
    </source>
</evidence>
<dbReference type="PANTHER" id="PTHR43229">
    <property type="entry name" value="NODULATION PROTEIN J"/>
    <property type="match status" value="1"/>
</dbReference>
<feature type="transmembrane region" description="Helical" evidence="6">
    <location>
        <begin position="255"/>
        <end position="277"/>
    </location>
</feature>
<evidence type="ECO:0000313" key="9">
    <source>
        <dbReference type="Proteomes" id="UP001058271"/>
    </source>
</evidence>
<keyword evidence="2 6" id="KW-0812">Transmembrane</keyword>
<dbReference type="PIRSF" id="PIRSF006648">
    <property type="entry name" value="DrrB"/>
    <property type="match status" value="1"/>
</dbReference>
<dbReference type="InterPro" id="IPR013525">
    <property type="entry name" value="ABC2_TM"/>
</dbReference>
<evidence type="ECO:0000256" key="6">
    <source>
        <dbReference type="RuleBase" id="RU361157"/>
    </source>
</evidence>
<feature type="transmembrane region" description="Helical" evidence="6">
    <location>
        <begin position="39"/>
        <end position="66"/>
    </location>
</feature>
<keyword evidence="9" id="KW-1185">Reference proteome</keyword>
<proteinExistence type="inferred from homology"/>
<dbReference type="RefSeq" id="WP_260723699.1">
    <property type="nucleotide sequence ID" value="NZ_BAAABS010000080.1"/>
</dbReference>
<protein>
    <recommendedName>
        <fullName evidence="6">Transport permease protein</fullName>
    </recommendedName>
</protein>
<feature type="transmembrane region" description="Helical" evidence="6">
    <location>
        <begin position="155"/>
        <end position="179"/>
    </location>
</feature>
<dbReference type="PROSITE" id="PS51012">
    <property type="entry name" value="ABC_TM2"/>
    <property type="match status" value="1"/>
</dbReference>
<feature type="domain" description="ABC transmembrane type-2" evidence="7">
    <location>
        <begin position="39"/>
        <end position="280"/>
    </location>
</feature>
<keyword evidence="3 6" id="KW-1133">Transmembrane helix</keyword>
<evidence type="ECO:0000256" key="3">
    <source>
        <dbReference type="ARBA" id="ARBA00022989"/>
    </source>
</evidence>
<dbReference type="InterPro" id="IPR047817">
    <property type="entry name" value="ABC2_TM_bact-type"/>
</dbReference>
<organism evidence="8 9">
    <name type="scientific">Dactylosporangium roseum</name>
    <dbReference type="NCBI Taxonomy" id="47989"/>
    <lineage>
        <taxon>Bacteria</taxon>
        <taxon>Bacillati</taxon>
        <taxon>Actinomycetota</taxon>
        <taxon>Actinomycetes</taxon>
        <taxon>Micromonosporales</taxon>
        <taxon>Micromonosporaceae</taxon>
        <taxon>Dactylosporangium</taxon>
    </lineage>
</organism>
<accession>A0ABY5YXB0</accession>
<evidence type="ECO:0000259" key="7">
    <source>
        <dbReference type="PROSITE" id="PS51012"/>
    </source>
</evidence>
<keyword evidence="5" id="KW-0046">Antibiotic resistance</keyword>
<evidence type="ECO:0000256" key="4">
    <source>
        <dbReference type="ARBA" id="ARBA00023136"/>
    </source>
</evidence>
<dbReference type="EMBL" id="CP073721">
    <property type="protein sequence ID" value="UWZ34388.1"/>
    <property type="molecule type" value="Genomic_DNA"/>
</dbReference>
<dbReference type="Pfam" id="PF01061">
    <property type="entry name" value="ABC2_membrane"/>
    <property type="match status" value="1"/>
</dbReference>
<keyword evidence="6" id="KW-1003">Cell membrane</keyword>
<evidence type="ECO:0000256" key="5">
    <source>
        <dbReference type="ARBA" id="ARBA00023251"/>
    </source>
</evidence>
<dbReference type="InterPro" id="IPR051784">
    <property type="entry name" value="Nod_factor_ABC_transporter"/>
</dbReference>
<evidence type="ECO:0000313" key="8">
    <source>
        <dbReference type="EMBL" id="UWZ34388.1"/>
    </source>
</evidence>
<keyword evidence="6" id="KW-0813">Transport</keyword>
<evidence type="ECO:0000256" key="1">
    <source>
        <dbReference type="ARBA" id="ARBA00004141"/>
    </source>
</evidence>
<comment type="similarity">
    <text evidence="6">Belongs to the ABC-2 integral membrane protein family.</text>
</comment>
<sequence length="282" mass="28982">MTAAPAPGALVLRPGPRRGVRDVAVLTRRNLLHTVRMPGVLLVASVMPVVFVLMFTAVFGGAVGAVLPAAAAGRYVNWLVPGLLAQFALFAGAGTASGIADDLARGTVDRFRSLPMTGVAVLAGRTLSDLCRSAATLVLMSGVGFLLGFRWQTSVLGLAAGIGVALLFGFAWSWVMAVAGLLVRTAEAVQGAVYMVVFPLGFTSAVFVPAQTMPGWLRSFAEHQPVTVTVTANAVRGLVLGPGALPPGQSVAGQVGLTTVWAAAILAIAVPVAVRLYRRAGT</sequence>